<dbReference type="InterPro" id="IPR004027">
    <property type="entry name" value="SEC_C_motif"/>
</dbReference>
<name>A0A424YAK2_9FIRM</name>
<accession>A0A424YAK2</accession>
<evidence type="ECO:0000313" key="2">
    <source>
        <dbReference type="Proteomes" id="UP000285138"/>
    </source>
</evidence>
<sequence length="250" mass="29320">MNKELLTDYIISLTHLYGLVHKDKVLEIFNLQNENKVDEQAIIDIMKEDPQELKDNFVEIYKDYFVNESILEFRDFDEQLKQKEGKPYYVPDKEELLNYKDETYFEVNEQYNALKNYVAENLLEGDDYKAEVICSDIQGGCRFGFAINEIFDTFNERNISFESEEQANEVLQLIVDLANNTRIWENNGHTPQEIFEKYEKPHLKPLPKEPFNFEGSEDSNVISFKTGKKIGRNDPCPCGSGKKYKKCCLE</sequence>
<dbReference type="EMBL" id="QZAA01000244">
    <property type="protein sequence ID" value="RQD73630.1"/>
    <property type="molecule type" value="Genomic_DNA"/>
</dbReference>
<dbReference type="Pfam" id="PF02810">
    <property type="entry name" value="SEC-C"/>
    <property type="match status" value="1"/>
</dbReference>
<gene>
    <name evidence="1" type="ORF">D5R97_09140</name>
</gene>
<dbReference type="Proteomes" id="UP000285138">
    <property type="component" value="Unassembled WGS sequence"/>
</dbReference>
<proteinExistence type="predicted"/>
<reference evidence="1 2" key="1">
    <citation type="submission" date="2018-08" db="EMBL/GenBank/DDBJ databases">
        <title>The metabolism and importance of syntrophic acetate oxidation coupled to methane or sulfide production in haloalkaline environments.</title>
        <authorList>
            <person name="Timmers P.H.A."/>
            <person name="Vavourakis C.D."/>
            <person name="Sorokin D.Y."/>
            <person name="Sinninghe Damste J.S."/>
            <person name="Muyzer G."/>
            <person name="Stams A.J.M."/>
            <person name="Plugge C.M."/>
        </authorList>
    </citation>
    <scope>NUCLEOTIDE SEQUENCE [LARGE SCALE GENOMIC DNA]</scope>
    <source>
        <strain evidence="1">MSAO_Bac1</strain>
    </source>
</reference>
<evidence type="ECO:0008006" key="3">
    <source>
        <dbReference type="Google" id="ProtNLM"/>
    </source>
</evidence>
<protein>
    <recommendedName>
        <fullName evidence="3">SEC-C domain-containing protein</fullName>
    </recommendedName>
</protein>
<dbReference type="AlphaFoldDB" id="A0A424YAK2"/>
<dbReference type="SUPFAM" id="SSF103642">
    <property type="entry name" value="Sec-C motif"/>
    <property type="match status" value="1"/>
</dbReference>
<comment type="caution">
    <text evidence="1">The sequence shown here is derived from an EMBL/GenBank/DDBJ whole genome shotgun (WGS) entry which is preliminary data.</text>
</comment>
<organism evidence="1 2">
    <name type="scientific">Candidatus Syntrophonatronum acetioxidans</name>
    <dbReference type="NCBI Taxonomy" id="1795816"/>
    <lineage>
        <taxon>Bacteria</taxon>
        <taxon>Bacillati</taxon>
        <taxon>Bacillota</taxon>
        <taxon>Clostridia</taxon>
        <taxon>Eubacteriales</taxon>
        <taxon>Syntrophomonadaceae</taxon>
        <taxon>Candidatus Syntrophonatronum</taxon>
    </lineage>
</organism>
<dbReference type="Gene3D" id="3.10.450.50">
    <property type="match status" value="1"/>
</dbReference>
<evidence type="ECO:0000313" key="1">
    <source>
        <dbReference type="EMBL" id="RQD73630.1"/>
    </source>
</evidence>